<dbReference type="Gene3D" id="3.40.50.300">
    <property type="entry name" value="P-loop containing nucleotide triphosphate hydrolases"/>
    <property type="match status" value="1"/>
</dbReference>
<dbReference type="GO" id="GO:0005524">
    <property type="term" value="F:ATP binding"/>
    <property type="evidence" value="ECO:0007669"/>
    <property type="project" value="InterPro"/>
</dbReference>
<dbReference type="Proteomes" id="UP000004315">
    <property type="component" value="Unassembled WGS sequence"/>
</dbReference>
<protein>
    <recommendedName>
        <fullName evidence="2">ATPase AAA-type core domain-containing protein</fullName>
    </recommendedName>
</protein>
<dbReference type="AlphaFoldDB" id="B7CA98"/>
<comment type="caution">
    <text evidence="3">The sequence shown here is derived from an EMBL/GenBank/DDBJ whole genome shotgun (WGS) entry which is preliminary data.</text>
</comment>
<reference evidence="3 4" key="1">
    <citation type="submission" date="2008-10" db="EMBL/GenBank/DDBJ databases">
        <authorList>
            <person name="Fulton L."/>
            <person name="Clifton S."/>
            <person name="Fulton B."/>
            <person name="Xu J."/>
            <person name="Minx P."/>
            <person name="Pepin K.H."/>
            <person name="Johnson M."/>
            <person name="Bhonagiri V."/>
            <person name="Nash W.E."/>
            <person name="Mardis E.R."/>
            <person name="Wilson R.K."/>
        </authorList>
    </citation>
    <scope>NUCLEOTIDE SEQUENCE [LARGE SCALE GENOMIC DNA]</scope>
    <source>
        <strain evidence="3 4">DSM 3989</strain>
    </source>
</reference>
<dbReference type="SUPFAM" id="SSF52540">
    <property type="entry name" value="P-loop containing nucleoside triphosphate hydrolases"/>
    <property type="match status" value="1"/>
</dbReference>
<keyword evidence="4" id="KW-1185">Reference proteome</keyword>
<name>B7CA98_9FIRM</name>
<evidence type="ECO:0000256" key="1">
    <source>
        <dbReference type="SAM" id="Coils"/>
    </source>
</evidence>
<feature type="coiled-coil region" evidence="1">
    <location>
        <begin position="257"/>
        <end position="284"/>
    </location>
</feature>
<proteinExistence type="predicted"/>
<evidence type="ECO:0000259" key="2">
    <source>
        <dbReference type="Pfam" id="PF13304"/>
    </source>
</evidence>
<dbReference type="eggNOG" id="COG1106">
    <property type="taxonomic scope" value="Bacteria"/>
</dbReference>
<dbReference type="InterPro" id="IPR027417">
    <property type="entry name" value="P-loop_NTPase"/>
</dbReference>
<dbReference type="HOGENOM" id="CLU_046693_2_1_9"/>
<evidence type="ECO:0000313" key="4">
    <source>
        <dbReference type="Proteomes" id="UP000004315"/>
    </source>
</evidence>
<dbReference type="STRING" id="518637.EUBIFOR_01119"/>
<organism evidence="3 4">
    <name type="scientific">Holdemanella biformis DSM 3989</name>
    <dbReference type="NCBI Taxonomy" id="518637"/>
    <lineage>
        <taxon>Bacteria</taxon>
        <taxon>Bacillati</taxon>
        <taxon>Bacillota</taxon>
        <taxon>Erysipelotrichia</taxon>
        <taxon>Erysipelotrichales</taxon>
        <taxon>Erysipelotrichaceae</taxon>
        <taxon>Holdemanella</taxon>
    </lineage>
</organism>
<dbReference type="RefSeq" id="WP_003864911.1">
    <property type="nucleotide sequence ID" value="NZ_DS996842.1"/>
</dbReference>
<dbReference type="PANTHER" id="PTHR40396:SF1">
    <property type="entry name" value="ATPASE AAA-TYPE CORE DOMAIN-CONTAINING PROTEIN"/>
    <property type="match status" value="1"/>
</dbReference>
<dbReference type="OrthoDB" id="9809324at2"/>
<evidence type="ECO:0000313" key="3">
    <source>
        <dbReference type="EMBL" id="EEC90314.1"/>
    </source>
</evidence>
<dbReference type="EMBL" id="ABYT01000063">
    <property type="protein sequence ID" value="EEC90314.1"/>
    <property type="molecule type" value="Genomic_DNA"/>
</dbReference>
<gene>
    <name evidence="3" type="ORF">EUBIFOR_01119</name>
</gene>
<accession>B7CA98</accession>
<feature type="domain" description="ATPase AAA-type core" evidence="2">
    <location>
        <begin position="46"/>
        <end position="386"/>
    </location>
</feature>
<dbReference type="InterPro" id="IPR003959">
    <property type="entry name" value="ATPase_AAA_core"/>
</dbReference>
<keyword evidence="1" id="KW-0175">Coiled coil</keyword>
<sequence length="446" mass="53273">MLIGVKVQNFKSFNDLTAFNMIASNKLRKQKERLYESDTISLLKSTVIYGPNASGKSNFVEVLRFMKECVINQEIPIESYNWYCRNHEENKEIISSFSVQLLLNEDFYEYGFDAILNTQTIKDEWIVNLNKKKILYQRNNDGKPLNSLNLGNEDRVRMEIYLDDFLYNDKSLFLTEMNRNKSFDKDSELNVYHRIYNWFVKDLNVVLPDMPLTNFAYYYDESTLNNIKKIVRSFDTGIEDIEIKDMSEEQLQNKIGISLYKDVISELKKKVQKQRQELNLSMRSKKEFFNITMNDNYDLEIKTLCFKHGKSMLDFEFCEESDGTRRIFDFLDILFNKNKNSVYVIDEMERSLHPNLFKHFIELLNQYQKKSNIQVIFTTHQSEIMSQDLFRRDQIWFVERDKNNDSKIYSLDTFNERFDKKISKAYLEGRYGAIPQFKSFNIDELE</sequence>
<dbReference type="PANTHER" id="PTHR40396">
    <property type="entry name" value="ATPASE-LIKE PROTEIN"/>
    <property type="match status" value="1"/>
</dbReference>
<reference evidence="3 4" key="2">
    <citation type="submission" date="2008-11" db="EMBL/GenBank/DDBJ databases">
        <title>Draft genome sequence of Eubacterium biforme (DSM 3989).</title>
        <authorList>
            <person name="Sudarsanam P."/>
            <person name="Ley R."/>
            <person name="Guruge J."/>
            <person name="Turnbaugh P.J."/>
            <person name="Mahowald M."/>
            <person name="Liep D."/>
            <person name="Gordon J."/>
        </authorList>
    </citation>
    <scope>NUCLEOTIDE SEQUENCE [LARGE SCALE GENOMIC DNA]</scope>
    <source>
        <strain evidence="3 4">DSM 3989</strain>
    </source>
</reference>
<dbReference type="GO" id="GO:0016887">
    <property type="term" value="F:ATP hydrolysis activity"/>
    <property type="evidence" value="ECO:0007669"/>
    <property type="project" value="InterPro"/>
</dbReference>
<dbReference type="Pfam" id="PF13304">
    <property type="entry name" value="AAA_21"/>
    <property type="match status" value="1"/>
</dbReference>